<evidence type="ECO:0000313" key="2">
    <source>
        <dbReference type="Proteomes" id="UP000420635"/>
    </source>
</evidence>
<accession>A0A646HI67</accession>
<dbReference type="AlphaFoldDB" id="A0A646HI67"/>
<name>A0A646HI67_9BACT</name>
<comment type="caution">
    <text evidence="1">The sequence shown here is derived from an EMBL/GenBank/DDBJ whole genome shotgun (WGS) entry which is preliminary data.</text>
</comment>
<dbReference type="RefSeq" id="WP_153112803.1">
    <property type="nucleotide sequence ID" value="NZ_VZAS01000049.1"/>
</dbReference>
<dbReference type="Proteomes" id="UP000420635">
    <property type="component" value="Unassembled WGS sequence"/>
</dbReference>
<gene>
    <name evidence="1" type="ORF">F7D59_16235</name>
</gene>
<organism evidence="1 2">
    <name type="scientific">Segatella copri</name>
    <dbReference type="NCBI Taxonomy" id="165179"/>
    <lineage>
        <taxon>Bacteria</taxon>
        <taxon>Pseudomonadati</taxon>
        <taxon>Bacteroidota</taxon>
        <taxon>Bacteroidia</taxon>
        <taxon>Bacteroidales</taxon>
        <taxon>Prevotellaceae</taxon>
        <taxon>Segatella</taxon>
    </lineage>
</organism>
<reference evidence="2" key="1">
    <citation type="submission" date="2019-09" db="EMBL/GenBank/DDBJ databases">
        <title>Distinct polysaccharide growth profiles of human intestinal Prevotella copri isolates.</title>
        <authorList>
            <person name="Fehlner-Peach H."/>
            <person name="Magnabosco C."/>
            <person name="Raghavan V."/>
            <person name="Scher J.U."/>
            <person name="Tett A."/>
            <person name="Cox L.M."/>
            <person name="Gottsegen C."/>
            <person name="Watters A."/>
            <person name="Wiltshire- Gordon J.D."/>
            <person name="Segata N."/>
            <person name="Bonneau R."/>
            <person name="Littman D.R."/>
        </authorList>
    </citation>
    <scope>NUCLEOTIDE SEQUENCE [LARGE SCALE GENOMIC DNA]</scope>
    <source>
        <strain evidence="2">iP54</strain>
    </source>
</reference>
<proteinExistence type="predicted"/>
<dbReference type="EMBL" id="VZBQ01000164">
    <property type="protein sequence ID" value="MQN91356.1"/>
    <property type="molecule type" value="Genomic_DNA"/>
</dbReference>
<sequence>MKQYISFSYNEEYLPTPRCKKLRIREVQSSTSVNIRECSEEDAPLVMVVKSYNCEDCEVRVFRGKLYRNVQWRDMKRIDVDPLEQNKTVNTMNWQQAIWGHDYYNACRWTGEIGDATSKANIKKRASKYLIIGDMVFMRTTEPIYNITCFGCNDSAGMFVDYADKDSTYYYNYSALQREECHEELKKILSYCRNKYDNSNSYNIKVLDPNYVKFKRHKRKCK</sequence>
<evidence type="ECO:0000313" key="1">
    <source>
        <dbReference type="EMBL" id="MQN91356.1"/>
    </source>
</evidence>
<protein>
    <submittedName>
        <fullName evidence="1">Uncharacterized protein</fullName>
    </submittedName>
</protein>